<dbReference type="Proteomes" id="UP000265520">
    <property type="component" value="Unassembled WGS sequence"/>
</dbReference>
<keyword evidence="2" id="KW-0762">Sugar transport</keyword>
<reference evidence="2 3" key="1">
    <citation type="journal article" date="2018" name="Front. Plant Sci.">
        <title>Red Clover (Trifolium pratense) and Zigzag Clover (T. medium) - A Picture of Genomic Similarities and Differences.</title>
        <authorList>
            <person name="Dluhosova J."/>
            <person name="Istvanek J."/>
            <person name="Nedelnik J."/>
            <person name="Repkova J."/>
        </authorList>
    </citation>
    <scope>NUCLEOTIDE SEQUENCE [LARGE SCALE GENOMIC DNA]</scope>
    <source>
        <strain evidence="3">cv. 10/8</strain>
        <tissue evidence="2">Leaf</tissue>
    </source>
</reference>
<dbReference type="AlphaFoldDB" id="A0A392QG49"/>
<sequence length="53" mass="5897">VQLQAQNEYSAGNNSESVASDATYQEEFSWSSVILPYVSHTFLLSKALNKIVM</sequence>
<organism evidence="2 3">
    <name type="scientific">Trifolium medium</name>
    <dbReference type="NCBI Taxonomy" id="97028"/>
    <lineage>
        <taxon>Eukaryota</taxon>
        <taxon>Viridiplantae</taxon>
        <taxon>Streptophyta</taxon>
        <taxon>Embryophyta</taxon>
        <taxon>Tracheophyta</taxon>
        <taxon>Spermatophyta</taxon>
        <taxon>Magnoliopsida</taxon>
        <taxon>eudicotyledons</taxon>
        <taxon>Gunneridae</taxon>
        <taxon>Pentapetalae</taxon>
        <taxon>rosids</taxon>
        <taxon>fabids</taxon>
        <taxon>Fabales</taxon>
        <taxon>Fabaceae</taxon>
        <taxon>Papilionoideae</taxon>
        <taxon>50 kb inversion clade</taxon>
        <taxon>NPAAA clade</taxon>
        <taxon>Hologalegina</taxon>
        <taxon>IRL clade</taxon>
        <taxon>Trifolieae</taxon>
        <taxon>Trifolium</taxon>
    </lineage>
</organism>
<evidence type="ECO:0000256" key="1">
    <source>
        <dbReference type="SAM" id="MobiDB-lite"/>
    </source>
</evidence>
<evidence type="ECO:0000313" key="2">
    <source>
        <dbReference type="EMBL" id="MCI23373.1"/>
    </source>
</evidence>
<feature type="region of interest" description="Disordered" evidence="1">
    <location>
        <begin position="1"/>
        <end position="20"/>
    </location>
</feature>
<evidence type="ECO:0000313" key="3">
    <source>
        <dbReference type="Proteomes" id="UP000265520"/>
    </source>
</evidence>
<dbReference type="EMBL" id="LXQA010135707">
    <property type="protein sequence ID" value="MCI23373.1"/>
    <property type="molecule type" value="Genomic_DNA"/>
</dbReference>
<accession>A0A392QG49</accession>
<name>A0A392QG49_9FABA</name>
<comment type="caution">
    <text evidence="2">The sequence shown here is derived from an EMBL/GenBank/DDBJ whole genome shotgun (WGS) entry which is preliminary data.</text>
</comment>
<protein>
    <submittedName>
        <fullName evidence="2">Sugar transporter</fullName>
    </submittedName>
</protein>
<keyword evidence="2" id="KW-0813">Transport</keyword>
<feature type="non-terminal residue" evidence="2">
    <location>
        <position position="1"/>
    </location>
</feature>
<proteinExistence type="predicted"/>
<keyword evidence="3" id="KW-1185">Reference proteome</keyword>